<evidence type="ECO:0000256" key="1">
    <source>
        <dbReference type="SAM" id="MobiDB-lite"/>
    </source>
</evidence>
<reference evidence="3" key="1">
    <citation type="submission" date="2022-02" db="EMBL/GenBank/DDBJ databases">
        <authorList>
            <person name="Henning P.M."/>
            <person name="McCubbin A.G."/>
            <person name="Shore J.S."/>
        </authorList>
    </citation>
    <scope>NUCLEOTIDE SEQUENCE</scope>
    <source>
        <strain evidence="3">F60SS</strain>
        <tissue evidence="3">Leaves</tissue>
    </source>
</reference>
<evidence type="ECO:0000313" key="4">
    <source>
        <dbReference type="Proteomes" id="UP001141552"/>
    </source>
</evidence>
<gene>
    <name evidence="3" type="ORF">Tsubulata_036530</name>
</gene>
<reference evidence="3" key="2">
    <citation type="journal article" date="2023" name="Plants (Basel)">
        <title>Annotation of the Turnera subulata (Passifloraceae) Draft Genome Reveals the S-Locus Evolved after the Divergence of Turneroideae from Passifloroideae in a Stepwise Manner.</title>
        <authorList>
            <person name="Henning P.M."/>
            <person name="Roalson E.H."/>
            <person name="Mir W."/>
            <person name="McCubbin A.G."/>
            <person name="Shore J.S."/>
        </authorList>
    </citation>
    <scope>NUCLEOTIDE SEQUENCE</scope>
    <source>
        <strain evidence="3">F60SS</strain>
    </source>
</reference>
<dbReference type="OrthoDB" id="1751344at2759"/>
<feature type="domain" description="DUF4283" evidence="2">
    <location>
        <begin position="152"/>
        <end position="229"/>
    </location>
</feature>
<evidence type="ECO:0000259" key="2">
    <source>
        <dbReference type="Pfam" id="PF14111"/>
    </source>
</evidence>
<comment type="caution">
    <text evidence="3">The sequence shown here is derived from an EMBL/GenBank/DDBJ whole genome shotgun (WGS) entry which is preliminary data.</text>
</comment>
<dbReference type="AlphaFoldDB" id="A0A9Q0FRW1"/>
<keyword evidence="4" id="KW-1185">Reference proteome</keyword>
<dbReference type="Proteomes" id="UP001141552">
    <property type="component" value="Unassembled WGS sequence"/>
</dbReference>
<feature type="region of interest" description="Disordered" evidence="1">
    <location>
        <begin position="72"/>
        <end position="100"/>
    </location>
</feature>
<proteinExistence type="predicted"/>
<evidence type="ECO:0000313" key="3">
    <source>
        <dbReference type="EMBL" id="KAJ4836643.1"/>
    </source>
</evidence>
<sequence>MASIIDATGLTRAKSSMVMDLGKINLQPNLAIRGFTGKNVANTILAPVGFVSAQDAVVAPVDSFSKSELHVPSPVAASGSTAPRSTIPLQAGPTSTSNVTASSETQASWAKVVSTGTSTFHQSLDFVEPVFAADNSTIHMPAPLLDIGRKKYSLCLVGQFMGTTPKMVMISAVLNELWGRHGYISVSAYKDGLILVQFPVESTLSRALYGGPWHVGGVPLILRPWSSSIQKDGSFCCLSSYCSKLFKADCANICVDVDFSQPLKHELVVDIHGEQFTIEVAYSWIPQHCDFCKSWGHHELACAKKKPVTKWIPKIPTAAVKVPPHPSVASIATAPNQAELTPLVAAVITAHVDHNGMKLAPHIDSVVTAPNQTELIPPVAAIITAPVDHNGMKLAPHIGSVVTAATLLGLATS</sequence>
<dbReference type="InterPro" id="IPR040256">
    <property type="entry name" value="At4g02000-like"/>
</dbReference>
<dbReference type="PANTHER" id="PTHR31286:SF165">
    <property type="entry name" value="DUF4283 DOMAIN-CONTAINING PROTEIN"/>
    <property type="match status" value="1"/>
</dbReference>
<organism evidence="3 4">
    <name type="scientific">Turnera subulata</name>
    <dbReference type="NCBI Taxonomy" id="218843"/>
    <lineage>
        <taxon>Eukaryota</taxon>
        <taxon>Viridiplantae</taxon>
        <taxon>Streptophyta</taxon>
        <taxon>Embryophyta</taxon>
        <taxon>Tracheophyta</taxon>
        <taxon>Spermatophyta</taxon>
        <taxon>Magnoliopsida</taxon>
        <taxon>eudicotyledons</taxon>
        <taxon>Gunneridae</taxon>
        <taxon>Pentapetalae</taxon>
        <taxon>rosids</taxon>
        <taxon>fabids</taxon>
        <taxon>Malpighiales</taxon>
        <taxon>Passifloraceae</taxon>
        <taxon>Turnera</taxon>
    </lineage>
</organism>
<accession>A0A9Q0FRW1</accession>
<name>A0A9Q0FRW1_9ROSI</name>
<protein>
    <recommendedName>
        <fullName evidence="2">DUF4283 domain-containing protein</fullName>
    </recommendedName>
</protein>
<dbReference type="EMBL" id="JAKUCV010004058">
    <property type="protein sequence ID" value="KAJ4836643.1"/>
    <property type="molecule type" value="Genomic_DNA"/>
</dbReference>
<dbReference type="PANTHER" id="PTHR31286">
    <property type="entry name" value="GLYCINE-RICH CELL WALL STRUCTURAL PROTEIN 1.8-LIKE"/>
    <property type="match status" value="1"/>
</dbReference>
<dbReference type="Pfam" id="PF14111">
    <property type="entry name" value="DUF4283"/>
    <property type="match status" value="1"/>
</dbReference>
<feature type="compositionally biased region" description="Polar residues" evidence="1">
    <location>
        <begin position="78"/>
        <end position="100"/>
    </location>
</feature>
<dbReference type="InterPro" id="IPR025558">
    <property type="entry name" value="DUF4283"/>
</dbReference>